<keyword evidence="4" id="KW-1185">Reference proteome</keyword>
<keyword evidence="2" id="KW-0812">Transmembrane</keyword>
<feature type="transmembrane region" description="Helical" evidence="2">
    <location>
        <begin position="7"/>
        <end position="24"/>
    </location>
</feature>
<name>A0ABS6D432_9FIRM</name>
<organism evidence="3 4">
    <name type="scientific">Faecalicatena faecalis</name>
    <dbReference type="NCBI Taxonomy" id="2726362"/>
    <lineage>
        <taxon>Bacteria</taxon>
        <taxon>Bacillati</taxon>
        <taxon>Bacillota</taxon>
        <taxon>Clostridia</taxon>
        <taxon>Lachnospirales</taxon>
        <taxon>Lachnospiraceae</taxon>
        <taxon>Faecalicatena</taxon>
    </lineage>
</organism>
<evidence type="ECO:0000256" key="2">
    <source>
        <dbReference type="SAM" id="Phobius"/>
    </source>
</evidence>
<accession>A0ABS6D432</accession>
<feature type="transmembrane region" description="Helical" evidence="2">
    <location>
        <begin position="36"/>
        <end position="52"/>
    </location>
</feature>
<evidence type="ECO:0000256" key="1">
    <source>
        <dbReference type="SAM" id="MobiDB-lite"/>
    </source>
</evidence>
<feature type="transmembrane region" description="Helical" evidence="2">
    <location>
        <begin position="73"/>
        <end position="93"/>
    </location>
</feature>
<evidence type="ECO:0000313" key="4">
    <source>
        <dbReference type="Proteomes" id="UP000723714"/>
    </source>
</evidence>
<reference evidence="3 4" key="1">
    <citation type="submission" date="2021-06" db="EMBL/GenBank/DDBJ databases">
        <title>Faecalicatena sp. nov. isolated from porcine feces.</title>
        <authorList>
            <person name="Oh B.S."/>
            <person name="Lee J.H."/>
        </authorList>
    </citation>
    <scope>NUCLEOTIDE SEQUENCE [LARGE SCALE GENOMIC DNA]</scope>
    <source>
        <strain evidence="3 4">AGMB00832</strain>
    </source>
</reference>
<keyword evidence="2" id="KW-0472">Membrane</keyword>
<gene>
    <name evidence="3" type="ORF">HGO97_009160</name>
</gene>
<keyword evidence="2" id="KW-1133">Transmembrane helix</keyword>
<sequence>MKKGKMKLLAVIGVILLAAIYYYVALPAINIHSTDFWMFLIVLIIVIALIYVRRKKLNRYELKESKGLKVIGGLLIIVIAAYLIGSLLSSPIVNAKKYQKLLTVKDGEFTKDIEELSFDQIPLLDRDSAAILGNRKMGSMVDMVSQFEVDELYSQINFQNQPVRVSPLKYANLIKWLTNMKDGIPAYIKIDMATQNTELVKLKEGMKYTTSDHLNRNIYRHLRFKYPTYIFNDLSFEIDDEGVPYWICPVKKFNIGLFGGTTIGRVVLCNAVTGETTDYKVEDAPEWIDRAYSADLLVELYDYYGSLKHGYFNSILGQKDCLKTTTGYNYLAIDDDVWVYTGVTSVSGDQSNVGFVLMNQRTMETKFYEVEGATEDSAMSSAEGQVQNLKYVATFPLLLNISGEPTYFIALKDDAGLVKKYAMVNVQKYQIVAIGDTVSACEEAYTKLMYDNGIKEVEKDTREIETMKAKITKIAQGVIEGNSHYYIMMEGSDDIFDVSVVDFIDIIKYDVGDEVTIEYKKGEESNTVLSLNGKEKSGTVSSEENNEEEAVQ</sequence>
<proteinExistence type="predicted"/>
<evidence type="ECO:0000313" key="3">
    <source>
        <dbReference type="EMBL" id="MBU3875982.1"/>
    </source>
</evidence>
<protein>
    <submittedName>
        <fullName evidence="3">CvpA family protein</fullName>
    </submittedName>
</protein>
<feature type="region of interest" description="Disordered" evidence="1">
    <location>
        <begin position="530"/>
        <end position="552"/>
    </location>
</feature>
<comment type="caution">
    <text evidence="3">The sequence shown here is derived from an EMBL/GenBank/DDBJ whole genome shotgun (WGS) entry which is preliminary data.</text>
</comment>
<dbReference type="EMBL" id="JABACJ020000007">
    <property type="protein sequence ID" value="MBU3875982.1"/>
    <property type="molecule type" value="Genomic_DNA"/>
</dbReference>
<dbReference type="Proteomes" id="UP000723714">
    <property type="component" value="Unassembled WGS sequence"/>
</dbReference>
<dbReference type="RefSeq" id="WP_216241007.1">
    <property type="nucleotide sequence ID" value="NZ_JABACJ020000007.1"/>
</dbReference>